<accession>A0A6L2NBQ3</accession>
<keyword evidence="1" id="KW-0472">Membrane</keyword>
<dbReference type="AlphaFoldDB" id="A0A6L2NBQ3"/>
<keyword evidence="1" id="KW-0812">Transmembrane</keyword>
<evidence type="ECO:0000256" key="1">
    <source>
        <dbReference type="SAM" id="Phobius"/>
    </source>
</evidence>
<evidence type="ECO:0008006" key="3">
    <source>
        <dbReference type="Google" id="ProtNLM"/>
    </source>
</evidence>
<name>A0A6L2NBQ3_TANCI</name>
<dbReference type="CDD" id="cd00303">
    <property type="entry name" value="retropepsin_like"/>
    <property type="match status" value="1"/>
</dbReference>
<comment type="caution">
    <text evidence="2">The sequence shown here is derived from an EMBL/GenBank/DDBJ whole genome shotgun (WGS) entry which is preliminary data.</text>
</comment>
<dbReference type="InterPro" id="IPR021109">
    <property type="entry name" value="Peptidase_aspartic_dom_sf"/>
</dbReference>
<evidence type="ECO:0000313" key="2">
    <source>
        <dbReference type="EMBL" id="GEU81974.1"/>
    </source>
</evidence>
<dbReference type="PANTHER" id="PTHR33067">
    <property type="entry name" value="RNA-DIRECTED DNA POLYMERASE-RELATED"/>
    <property type="match status" value="1"/>
</dbReference>
<sequence>MFKQLHINITLADALIFIPKYQKMRKALLSNKEKLLELANTPLNENCSAKKLGLPELISTGMTLELANQAICTPAGIARDVFVPVGKFTFPVDFVIFDYESDLRVPLILGRPFLRTAHALIDVHREEIILHDGDERLTLNMRYDTSSYSNQPQKELINLINVFNDSSEDFCENLFLTNHQSGNPTFSSHPKSTSLEVKNDVFDPDQVLKPLFPSPIPVEDSDSFLEKSDTSLSYSDISFPEYKTFIDHTKETNSGSKLTIVVMKDNLAEPRVHVPNVLTTHPTLMLDSDFIPSDNSLLEFETFYFDIKEKNSGSTTIHADISLPNFECFKFYFEPDPCELTSIFDFKIYENVPSATNVNLPPDEDHSPLFAYVVWIFLSFLTYLVVPSHPFSFENEDTIFDPSIAIIISLLYCQMYLIGVKLS</sequence>
<keyword evidence="1" id="KW-1133">Transmembrane helix</keyword>
<proteinExistence type="predicted"/>
<organism evidence="2">
    <name type="scientific">Tanacetum cinerariifolium</name>
    <name type="common">Dalmatian daisy</name>
    <name type="synonym">Chrysanthemum cinerariifolium</name>
    <dbReference type="NCBI Taxonomy" id="118510"/>
    <lineage>
        <taxon>Eukaryota</taxon>
        <taxon>Viridiplantae</taxon>
        <taxon>Streptophyta</taxon>
        <taxon>Embryophyta</taxon>
        <taxon>Tracheophyta</taxon>
        <taxon>Spermatophyta</taxon>
        <taxon>Magnoliopsida</taxon>
        <taxon>eudicotyledons</taxon>
        <taxon>Gunneridae</taxon>
        <taxon>Pentapetalae</taxon>
        <taxon>asterids</taxon>
        <taxon>campanulids</taxon>
        <taxon>Asterales</taxon>
        <taxon>Asteraceae</taxon>
        <taxon>Asteroideae</taxon>
        <taxon>Anthemideae</taxon>
        <taxon>Anthemidinae</taxon>
        <taxon>Tanacetum</taxon>
    </lineage>
</organism>
<dbReference type="Gene3D" id="2.40.70.10">
    <property type="entry name" value="Acid Proteases"/>
    <property type="match status" value="1"/>
</dbReference>
<protein>
    <recommendedName>
        <fullName evidence="3">Reverse transcriptase domain-containing protein</fullName>
    </recommendedName>
</protein>
<feature type="transmembrane region" description="Helical" evidence="1">
    <location>
        <begin position="398"/>
        <end position="418"/>
    </location>
</feature>
<dbReference type="EMBL" id="BKCJ010008391">
    <property type="protein sequence ID" value="GEU81974.1"/>
    <property type="molecule type" value="Genomic_DNA"/>
</dbReference>
<dbReference type="PANTHER" id="PTHR33067:SF35">
    <property type="entry name" value="ASPARTIC PEPTIDASE DDI1-TYPE DOMAIN-CONTAINING PROTEIN"/>
    <property type="match status" value="1"/>
</dbReference>
<feature type="transmembrane region" description="Helical" evidence="1">
    <location>
        <begin position="369"/>
        <end position="386"/>
    </location>
</feature>
<reference evidence="2" key="1">
    <citation type="journal article" date="2019" name="Sci. Rep.">
        <title>Draft genome of Tanacetum cinerariifolium, the natural source of mosquito coil.</title>
        <authorList>
            <person name="Yamashiro T."/>
            <person name="Shiraishi A."/>
            <person name="Satake H."/>
            <person name="Nakayama K."/>
        </authorList>
    </citation>
    <scope>NUCLEOTIDE SEQUENCE</scope>
</reference>
<gene>
    <name evidence="2" type="ORF">Tci_053952</name>
</gene>